<dbReference type="Gene3D" id="2.40.10.350">
    <property type="entry name" value="Rod shape-determining protein MreC, domain 2"/>
    <property type="match status" value="1"/>
</dbReference>
<comment type="function">
    <text evidence="5">Involved in formation and maintenance of cell shape.</text>
</comment>
<keyword evidence="6" id="KW-0472">Membrane</keyword>
<evidence type="ECO:0000256" key="1">
    <source>
        <dbReference type="ARBA" id="ARBA00009369"/>
    </source>
</evidence>
<dbReference type="InterPro" id="IPR055342">
    <property type="entry name" value="MreC_beta-barrel_core"/>
</dbReference>
<dbReference type="Gene3D" id="2.40.10.340">
    <property type="entry name" value="Rod shape-determining protein MreC, domain 1"/>
    <property type="match status" value="1"/>
</dbReference>
<accession>A0ABT5VAH1</accession>
<keyword evidence="6" id="KW-1133">Transmembrane helix</keyword>
<keyword evidence="6" id="KW-0812">Transmembrane</keyword>
<evidence type="ECO:0000256" key="3">
    <source>
        <dbReference type="ARBA" id="ARBA00022960"/>
    </source>
</evidence>
<evidence type="ECO:0000256" key="5">
    <source>
        <dbReference type="PIRNR" id="PIRNR038471"/>
    </source>
</evidence>
<dbReference type="NCBIfam" id="TIGR00219">
    <property type="entry name" value="mreC"/>
    <property type="match status" value="1"/>
</dbReference>
<dbReference type="Gene3D" id="1.20.5.490">
    <property type="entry name" value="Single helix bin"/>
    <property type="match status" value="1"/>
</dbReference>
<dbReference type="PANTHER" id="PTHR34138">
    <property type="entry name" value="CELL SHAPE-DETERMINING PROTEIN MREC"/>
    <property type="match status" value="1"/>
</dbReference>
<reference evidence="8" key="1">
    <citation type="submission" date="2024-05" db="EMBL/GenBank/DDBJ databases">
        <title>Alkalihalobacillus sp. strain MEB203 novel alkaliphilic bacterium from Lonar Lake, India.</title>
        <authorList>
            <person name="Joshi A."/>
            <person name="Thite S."/>
            <person name="Mengade P."/>
        </authorList>
    </citation>
    <scope>NUCLEOTIDE SEQUENCE</scope>
    <source>
        <strain evidence="8">MEB 203</strain>
    </source>
</reference>
<gene>
    <name evidence="8" type="primary">mreC</name>
    <name evidence="8" type="ORF">N7Z68_03550</name>
</gene>
<dbReference type="RefSeq" id="WP_275117078.1">
    <property type="nucleotide sequence ID" value="NZ_JAOTPO010000002.1"/>
</dbReference>
<evidence type="ECO:0000259" key="7">
    <source>
        <dbReference type="Pfam" id="PF04085"/>
    </source>
</evidence>
<dbReference type="InterPro" id="IPR042177">
    <property type="entry name" value="Cell/Rod_1"/>
</dbReference>
<dbReference type="PANTHER" id="PTHR34138:SF1">
    <property type="entry name" value="CELL SHAPE-DETERMINING PROTEIN MREC"/>
    <property type="match status" value="1"/>
</dbReference>
<organism evidence="8 9">
    <name type="scientific">Alkalihalobacterium chitinilyticum</name>
    <dbReference type="NCBI Taxonomy" id="2980103"/>
    <lineage>
        <taxon>Bacteria</taxon>
        <taxon>Bacillati</taxon>
        <taxon>Bacillota</taxon>
        <taxon>Bacilli</taxon>
        <taxon>Bacillales</taxon>
        <taxon>Bacillaceae</taxon>
        <taxon>Alkalihalobacterium</taxon>
    </lineage>
</organism>
<proteinExistence type="inferred from homology"/>
<dbReference type="Pfam" id="PF04085">
    <property type="entry name" value="MreC"/>
    <property type="match status" value="1"/>
</dbReference>
<dbReference type="InterPro" id="IPR042175">
    <property type="entry name" value="Cell/Rod_MreC_2"/>
</dbReference>
<comment type="caution">
    <text evidence="8">The sequence shown here is derived from an EMBL/GenBank/DDBJ whole genome shotgun (WGS) entry which is preliminary data.</text>
</comment>
<sequence>MTFFSNKRLIVLMVSIIILVALIGYSMSDRDRVTWPEQFMKDTVGWVQTLVSKPAQFAAGFFENLNELQGLYAENQVLKARLEEYAQVSVERNMLKAENDTLKATLEIEETLSDFRMRTATVIHRNPDRWSEFIGINRGSEHGIQRNMAVITAGGLIGKVHQVGQFSSKVQLLTDNDRTNRVSAMVQAEVPAYGFIEGFDPETGMLMLKKLDIDADIEVEQTVTTSGLGGVYPRGLIIGEIVQIEPDEYGLTKNAYIQPAADFYGLDYVIVIERTSTTLDPELTEGDGL</sequence>
<evidence type="ECO:0000256" key="2">
    <source>
        <dbReference type="ARBA" id="ARBA00013855"/>
    </source>
</evidence>
<feature type="domain" description="Rod shape-determining protein MreC beta-barrel core" evidence="7">
    <location>
        <begin position="122"/>
        <end position="273"/>
    </location>
</feature>
<protein>
    <recommendedName>
        <fullName evidence="2 5">Cell shape-determining protein MreC</fullName>
    </recommendedName>
    <alternativeName>
        <fullName evidence="4 5">Cell shape protein MreC</fullName>
    </alternativeName>
</protein>
<comment type="similarity">
    <text evidence="1 5">Belongs to the MreC family.</text>
</comment>
<dbReference type="InterPro" id="IPR007221">
    <property type="entry name" value="MreC"/>
</dbReference>
<name>A0ABT5VAH1_9BACI</name>
<evidence type="ECO:0000313" key="8">
    <source>
        <dbReference type="EMBL" id="MDE5412446.1"/>
    </source>
</evidence>
<evidence type="ECO:0000256" key="6">
    <source>
        <dbReference type="SAM" id="Phobius"/>
    </source>
</evidence>
<dbReference type="PIRSF" id="PIRSF038471">
    <property type="entry name" value="MreC"/>
    <property type="match status" value="1"/>
</dbReference>
<evidence type="ECO:0000256" key="4">
    <source>
        <dbReference type="ARBA" id="ARBA00032089"/>
    </source>
</evidence>
<evidence type="ECO:0000313" key="9">
    <source>
        <dbReference type="Proteomes" id="UP001148125"/>
    </source>
</evidence>
<feature type="transmembrane region" description="Helical" evidence="6">
    <location>
        <begin position="9"/>
        <end position="27"/>
    </location>
</feature>
<dbReference type="Proteomes" id="UP001148125">
    <property type="component" value="Unassembled WGS sequence"/>
</dbReference>
<keyword evidence="3 5" id="KW-0133">Cell shape</keyword>
<keyword evidence="9" id="KW-1185">Reference proteome</keyword>
<dbReference type="EMBL" id="JAOTPO010000002">
    <property type="protein sequence ID" value="MDE5412446.1"/>
    <property type="molecule type" value="Genomic_DNA"/>
</dbReference>